<dbReference type="InterPro" id="IPR001333">
    <property type="entry name" value="Peptidase_M32_Taq"/>
</dbReference>
<evidence type="ECO:0000313" key="2">
    <source>
        <dbReference type="Proteomes" id="UP000674318"/>
    </source>
</evidence>
<comment type="caution">
    <text evidence="1">The sequence shown here is derived from an EMBL/GenBank/DDBJ whole genome shotgun (WGS) entry which is preliminary data.</text>
</comment>
<proteinExistence type="predicted"/>
<reference evidence="1 2" key="1">
    <citation type="submission" date="2021-02" db="EMBL/GenBank/DDBJ databases">
        <title>Porcisia hertigi Genome sequencing and assembly.</title>
        <authorList>
            <person name="Almutairi H."/>
            <person name="Gatherer D."/>
        </authorList>
    </citation>
    <scope>NUCLEOTIDE SEQUENCE [LARGE SCALE GENOMIC DNA]</scope>
    <source>
        <strain evidence="1 2">C119</strain>
    </source>
</reference>
<organism evidence="1 2">
    <name type="scientific">Porcisia hertigi</name>
    <dbReference type="NCBI Taxonomy" id="2761500"/>
    <lineage>
        <taxon>Eukaryota</taxon>
        <taxon>Discoba</taxon>
        <taxon>Euglenozoa</taxon>
        <taxon>Kinetoplastea</taxon>
        <taxon>Metakinetoplastina</taxon>
        <taxon>Trypanosomatida</taxon>
        <taxon>Trypanosomatidae</taxon>
        <taxon>Leishmaniinae</taxon>
        <taxon>Porcisia</taxon>
    </lineage>
</organism>
<dbReference type="OrthoDB" id="275647at2759"/>
<accession>A0A836LH55</accession>
<dbReference type="PROSITE" id="PS52034">
    <property type="entry name" value="PEPTIDASE_M32"/>
    <property type="match status" value="1"/>
</dbReference>
<keyword evidence="2" id="KW-1185">Reference proteome</keyword>
<dbReference type="GO" id="GO:0006508">
    <property type="term" value="P:proteolysis"/>
    <property type="evidence" value="ECO:0007669"/>
    <property type="project" value="InterPro"/>
</dbReference>
<dbReference type="GO" id="GO:0004181">
    <property type="term" value="F:metallocarboxypeptidase activity"/>
    <property type="evidence" value="ECO:0007669"/>
    <property type="project" value="InterPro"/>
</dbReference>
<dbReference type="Pfam" id="PF02074">
    <property type="entry name" value="Peptidase_M32"/>
    <property type="match status" value="1"/>
</dbReference>
<evidence type="ECO:0000313" key="1">
    <source>
        <dbReference type="EMBL" id="KAG5509495.1"/>
    </source>
</evidence>
<dbReference type="EMBL" id="JAFJZO010000013">
    <property type="protein sequence ID" value="KAG5509495.1"/>
    <property type="molecule type" value="Genomic_DNA"/>
</dbReference>
<dbReference type="Proteomes" id="UP000674318">
    <property type="component" value="Chromosome 13"/>
</dbReference>
<dbReference type="PANTHER" id="PTHR34217">
    <property type="entry name" value="METAL-DEPENDENT CARBOXYPEPTIDASE"/>
    <property type="match status" value="1"/>
</dbReference>
<dbReference type="Gene3D" id="1.10.1370.30">
    <property type="match status" value="1"/>
</dbReference>
<dbReference type="GeneID" id="94292227"/>
<dbReference type="KEGG" id="phet:94292227"/>
<protein>
    <submittedName>
        <fullName evidence="1">Uncharacterized protein</fullName>
    </submittedName>
</protein>
<dbReference type="SUPFAM" id="SSF55486">
    <property type="entry name" value="Metalloproteases ('zincins'), catalytic domain"/>
    <property type="match status" value="1"/>
</dbReference>
<dbReference type="AlphaFoldDB" id="A0A836LH55"/>
<dbReference type="RefSeq" id="XP_067758647.1">
    <property type="nucleotide sequence ID" value="XM_067902150.1"/>
</dbReference>
<sequence length="202" mass="23771">MFPHTRSRLWWWWWVEESRITTHYGVESFTKALSMQRSTRRGHSRYGVNCGPKEMYGQPVRRLRSYGIDKGQSRFAEVVSGRSRDFAQFVVPQLRKYFGDHQTFVENLQLMTQTVKPSFIWISADEVCYPPHILLRYEIERALVEGTTEVEDTPRVWNERMREYLGVETEGRDDIGCLQDIHMSMSAFGYFPTYTLGSMFAA</sequence>
<dbReference type="PANTHER" id="PTHR34217:SF1">
    <property type="entry name" value="CARBOXYPEPTIDASE 1"/>
    <property type="match status" value="1"/>
</dbReference>
<name>A0A836LH55_9TRYP</name>
<dbReference type="PRINTS" id="PR00998">
    <property type="entry name" value="CRBOXYPTASET"/>
</dbReference>
<gene>
    <name evidence="1" type="ORF">JKF63_06200</name>
</gene>